<evidence type="ECO:0000256" key="5">
    <source>
        <dbReference type="ARBA" id="ARBA00023136"/>
    </source>
</evidence>
<keyword evidence="2" id="KW-1003">Cell membrane</keyword>
<feature type="transmembrane region" description="Helical" evidence="6">
    <location>
        <begin position="107"/>
        <end position="128"/>
    </location>
</feature>
<evidence type="ECO:0000313" key="7">
    <source>
        <dbReference type="EMBL" id="QIS14868.1"/>
    </source>
</evidence>
<evidence type="ECO:0000256" key="6">
    <source>
        <dbReference type="SAM" id="Phobius"/>
    </source>
</evidence>
<keyword evidence="3 6" id="KW-0812">Transmembrane</keyword>
<name>A0A6G9YNU9_9NOCA</name>
<dbReference type="PANTHER" id="PTHR23513">
    <property type="entry name" value="INTEGRAL MEMBRANE EFFLUX PROTEIN-RELATED"/>
    <property type="match status" value="1"/>
</dbReference>
<reference evidence="7 8" key="1">
    <citation type="journal article" date="2019" name="ACS Chem. Biol.">
        <title>Identification and Mobilization of a Cryptic Antibiotic Biosynthesis Gene Locus from a Human-Pathogenic Nocardia Isolate.</title>
        <authorList>
            <person name="Herisse M."/>
            <person name="Ishida K."/>
            <person name="Porter J.L."/>
            <person name="Howden B."/>
            <person name="Hertweck C."/>
            <person name="Stinear T.P."/>
            <person name="Pidot S.J."/>
        </authorList>
    </citation>
    <scope>NUCLEOTIDE SEQUENCE [LARGE SCALE GENOMIC DNA]</scope>
    <source>
        <strain evidence="7 8">AUSMDU00012717</strain>
    </source>
</reference>
<feature type="transmembrane region" description="Helical" evidence="6">
    <location>
        <begin position="285"/>
        <end position="303"/>
    </location>
</feature>
<dbReference type="PANTHER" id="PTHR23513:SF6">
    <property type="entry name" value="MAJOR FACILITATOR SUPERFAMILY ASSOCIATED DOMAIN-CONTAINING PROTEIN"/>
    <property type="match status" value="1"/>
</dbReference>
<dbReference type="AlphaFoldDB" id="A0A6G9YNU9"/>
<feature type="transmembrane region" description="Helical" evidence="6">
    <location>
        <begin position="309"/>
        <end position="327"/>
    </location>
</feature>
<evidence type="ECO:0000256" key="1">
    <source>
        <dbReference type="ARBA" id="ARBA00004651"/>
    </source>
</evidence>
<dbReference type="EMBL" id="CP046172">
    <property type="protein sequence ID" value="QIS14868.1"/>
    <property type="molecule type" value="Genomic_DNA"/>
</dbReference>
<dbReference type="Proteomes" id="UP000503540">
    <property type="component" value="Chromosome"/>
</dbReference>
<evidence type="ECO:0000256" key="4">
    <source>
        <dbReference type="ARBA" id="ARBA00022989"/>
    </source>
</evidence>
<dbReference type="InterPro" id="IPR036259">
    <property type="entry name" value="MFS_trans_sf"/>
</dbReference>
<dbReference type="InterPro" id="IPR011701">
    <property type="entry name" value="MFS"/>
</dbReference>
<sequence length="407" mass="42568">MRQTNSLGRPFARLWAAYAVSTAGTSLAFGALRLIAVQVLHVGAPGVALLAAAGPAVGALVAGSLGPWVEFRRKRPVMLGMDLLRCAAMLSVPVTYALGLLSFWQLLLVSVGTAAANLVFTAASGAYLKGLVPEHDLLTANGRFETTLWTATALGPPLGGMLIGLLGPVTTVLLDAVSYLLSALGIRAIGGQEPRPSTSSADRRDIRESWRYLLSHPRLRPLFANTVLVNALIMAPEPLLAVLLLRDLGYSAWQYGLVFGLPCLGGLVGSRLARPLVARFGQGRVLLVSGTLRACWPLALALVGPGPAGFALVVGTEFALIVCIGVFNPVYATQRLRLLPADRVARTLSAWSTTSNIVTALATLCWGLLAAVVGARAAIALAGVLLLATPLLLRRSGDPVPESVDAL</sequence>
<accession>A0A6G9YNU9</accession>
<feature type="transmembrane region" description="Helical" evidence="6">
    <location>
        <begin position="83"/>
        <end position="101"/>
    </location>
</feature>
<dbReference type="Pfam" id="PF07690">
    <property type="entry name" value="MFS_1"/>
    <property type="match status" value="1"/>
</dbReference>
<evidence type="ECO:0000256" key="2">
    <source>
        <dbReference type="ARBA" id="ARBA00022475"/>
    </source>
</evidence>
<organism evidence="7 8">
    <name type="scientific">Nocardia arthritidis</name>
    <dbReference type="NCBI Taxonomy" id="228602"/>
    <lineage>
        <taxon>Bacteria</taxon>
        <taxon>Bacillati</taxon>
        <taxon>Actinomycetota</taxon>
        <taxon>Actinomycetes</taxon>
        <taxon>Mycobacteriales</taxon>
        <taxon>Nocardiaceae</taxon>
        <taxon>Nocardia</taxon>
    </lineage>
</organism>
<keyword evidence="5 6" id="KW-0472">Membrane</keyword>
<dbReference type="GO" id="GO:0022857">
    <property type="term" value="F:transmembrane transporter activity"/>
    <property type="evidence" value="ECO:0007669"/>
    <property type="project" value="InterPro"/>
</dbReference>
<proteinExistence type="predicted"/>
<gene>
    <name evidence="7" type="ORF">F5544_35180</name>
</gene>
<dbReference type="CDD" id="cd06173">
    <property type="entry name" value="MFS_MefA_like"/>
    <property type="match status" value="1"/>
</dbReference>
<dbReference type="SUPFAM" id="SSF103473">
    <property type="entry name" value="MFS general substrate transporter"/>
    <property type="match status" value="1"/>
</dbReference>
<feature type="transmembrane region" description="Helical" evidence="6">
    <location>
        <begin position="252"/>
        <end position="273"/>
    </location>
</feature>
<feature type="transmembrane region" description="Helical" evidence="6">
    <location>
        <begin position="375"/>
        <end position="393"/>
    </location>
</feature>
<comment type="subcellular location">
    <subcellularLocation>
        <location evidence="1">Cell membrane</location>
        <topology evidence="1">Multi-pass membrane protein</topology>
    </subcellularLocation>
</comment>
<evidence type="ECO:0000313" key="8">
    <source>
        <dbReference type="Proteomes" id="UP000503540"/>
    </source>
</evidence>
<protein>
    <submittedName>
        <fullName evidence="7">MFS transporter</fullName>
    </submittedName>
</protein>
<keyword evidence="8" id="KW-1185">Reference proteome</keyword>
<feature type="transmembrane region" description="Helical" evidence="6">
    <location>
        <begin position="222"/>
        <end position="246"/>
    </location>
</feature>
<dbReference type="KEGG" id="nah:F5544_35180"/>
<dbReference type="GO" id="GO:0005886">
    <property type="term" value="C:plasma membrane"/>
    <property type="evidence" value="ECO:0007669"/>
    <property type="project" value="UniProtKB-SubCell"/>
</dbReference>
<dbReference type="Gene3D" id="1.20.1250.20">
    <property type="entry name" value="MFS general substrate transporter like domains"/>
    <property type="match status" value="1"/>
</dbReference>
<evidence type="ECO:0000256" key="3">
    <source>
        <dbReference type="ARBA" id="ARBA00022692"/>
    </source>
</evidence>
<feature type="transmembrane region" description="Helical" evidence="6">
    <location>
        <begin position="12"/>
        <end position="35"/>
    </location>
</feature>
<feature type="transmembrane region" description="Helical" evidence="6">
    <location>
        <begin position="47"/>
        <end position="71"/>
    </location>
</feature>
<dbReference type="RefSeq" id="WP_167477203.1">
    <property type="nucleotide sequence ID" value="NZ_CP046172.1"/>
</dbReference>
<keyword evidence="4 6" id="KW-1133">Transmembrane helix</keyword>